<sequence length="136" mass="15151">MQYRNTKGKVKHLVLNCTSRCKSVTTLPLPCLQLLPVMSIFSPRSTSSPNRFPKAYIATFNKEFQRSSSLFFSIQQGIPKIFLIIFLFSKCQSSTDSIPPLLRGKVKQVNDQVSVVCKGSDDGGSRRSNNRLGFSG</sequence>
<gene>
    <name evidence="1" type="ORF">HanXRQr2_Chr10g0420991</name>
</gene>
<reference evidence="1" key="1">
    <citation type="journal article" date="2017" name="Nature">
        <title>The sunflower genome provides insights into oil metabolism, flowering and Asterid evolution.</title>
        <authorList>
            <person name="Badouin H."/>
            <person name="Gouzy J."/>
            <person name="Grassa C.J."/>
            <person name="Murat F."/>
            <person name="Staton S.E."/>
            <person name="Cottret L."/>
            <person name="Lelandais-Briere C."/>
            <person name="Owens G.L."/>
            <person name="Carrere S."/>
            <person name="Mayjonade B."/>
            <person name="Legrand L."/>
            <person name="Gill N."/>
            <person name="Kane N.C."/>
            <person name="Bowers J.E."/>
            <person name="Hubner S."/>
            <person name="Bellec A."/>
            <person name="Berard A."/>
            <person name="Berges H."/>
            <person name="Blanchet N."/>
            <person name="Boniface M.C."/>
            <person name="Brunel D."/>
            <person name="Catrice O."/>
            <person name="Chaidir N."/>
            <person name="Claudel C."/>
            <person name="Donnadieu C."/>
            <person name="Faraut T."/>
            <person name="Fievet G."/>
            <person name="Helmstetter N."/>
            <person name="King M."/>
            <person name="Knapp S.J."/>
            <person name="Lai Z."/>
            <person name="Le Paslier M.C."/>
            <person name="Lippi Y."/>
            <person name="Lorenzon L."/>
            <person name="Mandel J.R."/>
            <person name="Marage G."/>
            <person name="Marchand G."/>
            <person name="Marquand E."/>
            <person name="Bret-Mestries E."/>
            <person name="Morien E."/>
            <person name="Nambeesan S."/>
            <person name="Nguyen T."/>
            <person name="Pegot-Espagnet P."/>
            <person name="Pouilly N."/>
            <person name="Raftis F."/>
            <person name="Sallet E."/>
            <person name="Schiex T."/>
            <person name="Thomas J."/>
            <person name="Vandecasteele C."/>
            <person name="Vares D."/>
            <person name="Vear F."/>
            <person name="Vautrin S."/>
            <person name="Crespi M."/>
            <person name="Mangin B."/>
            <person name="Burke J.M."/>
            <person name="Salse J."/>
            <person name="Munos S."/>
            <person name="Vincourt P."/>
            <person name="Rieseberg L.H."/>
            <person name="Langlade N.B."/>
        </authorList>
    </citation>
    <scope>NUCLEOTIDE SEQUENCE</scope>
    <source>
        <tissue evidence="1">Leaves</tissue>
    </source>
</reference>
<keyword evidence="2" id="KW-1185">Reference proteome</keyword>
<dbReference type="Proteomes" id="UP000215914">
    <property type="component" value="Unassembled WGS sequence"/>
</dbReference>
<dbReference type="EMBL" id="MNCJ02000325">
    <property type="protein sequence ID" value="KAF5784788.1"/>
    <property type="molecule type" value="Genomic_DNA"/>
</dbReference>
<evidence type="ECO:0000313" key="2">
    <source>
        <dbReference type="Proteomes" id="UP000215914"/>
    </source>
</evidence>
<dbReference type="AlphaFoldDB" id="A0A9K3HUB2"/>
<reference evidence="1" key="2">
    <citation type="submission" date="2020-06" db="EMBL/GenBank/DDBJ databases">
        <title>Helianthus annuus Genome sequencing and assembly Release 2.</title>
        <authorList>
            <person name="Gouzy J."/>
            <person name="Langlade N."/>
            <person name="Munos S."/>
        </authorList>
    </citation>
    <scope>NUCLEOTIDE SEQUENCE</scope>
    <source>
        <tissue evidence="1">Leaves</tissue>
    </source>
</reference>
<evidence type="ECO:0000313" key="1">
    <source>
        <dbReference type="EMBL" id="KAF5784788.1"/>
    </source>
</evidence>
<comment type="caution">
    <text evidence="1">The sequence shown here is derived from an EMBL/GenBank/DDBJ whole genome shotgun (WGS) entry which is preliminary data.</text>
</comment>
<accession>A0A9K3HUB2</accession>
<name>A0A9K3HUB2_HELAN</name>
<dbReference type="Gramene" id="mRNA:HanXRQr2_Chr10g0420991">
    <property type="protein sequence ID" value="mRNA:HanXRQr2_Chr10g0420991"/>
    <property type="gene ID" value="HanXRQr2_Chr10g0420991"/>
</dbReference>
<proteinExistence type="predicted"/>
<organism evidence="1 2">
    <name type="scientific">Helianthus annuus</name>
    <name type="common">Common sunflower</name>
    <dbReference type="NCBI Taxonomy" id="4232"/>
    <lineage>
        <taxon>Eukaryota</taxon>
        <taxon>Viridiplantae</taxon>
        <taxon>Streptophyta</taxon>
        <taxon>Embryophyta</taxon>
        <taxon>Tracheophyta</taxon>
        <taxon>Spermatophyta</taxon>
        <taxon>Magnoliopsida</taxon>
        <taxon>eudicotyledons</taxon>
        <taxon>Gunneridae</taxon>
        <taxon>Pentapetalae</taxon>
        <taxon>asterids</taxon>
        <taxon>campanulids</taxon>
        <taxon>Asterales</taxon>
        <taxon>Asteraceae</taxon>
        <taxon>Asteroideae</taxon>
        <taxon>Heliantheae alliance</taxon>
        <taxon>Heliantheae</taxon>
        <taxon>Helianthus</taxon>
    </lineage>
</organism>
<protein>
    <submittedName>
        <fullName evidence="1">Uncharacterized protein</fullName>
    </submittedName>
</protein>